<keyword evidence="2" id="KW-0645">Protease</keyword>
<dbReference type="RefSeq" id="WP_179531761.1">
    <property type="nucleotide sequence ID" value="NZ_BAAAPP010000005.1"/>
</dbReference>
<protein>
    <recommendedName>
        <fullName evidence="10">Peptidase M43 pregnancy-associated plasma-A domain-containing protein</fullName>
    </recommendedName>
</protein>
<evidence type="ECO:0000256" key="9">
    <source>
        <dbReference type="SAM" id="SignalP"/>
    </source>
</evidence>
<dbReference type="AlphaFoldDB" id="A0A7Y9YG00"/>
<proteinExistence type="inferred from homology"/>
<dbReference type="GO" id="GO:0008237">
    <property type="term" value="F:metallopeptidase activity"/>
    <property type="evidence" value="ECO:0007669"/>
    <property type="project" value="UniProtKB-KW"/>
</dbReference>
<dbReference type="GO" id="GO:0046872">
    <property type="term" value="F:metal ion binding"/>
    <property type="evidence" value="ECO:0007669"/>
    <property type="project" value="UniProtKB-KW"/>
</dbReference>
<keyword evidence="12" id="KW-1185">Reference proteome</keyword>
<evidence type="ECO:0000256" key="4">
    <source>
        <dbReference type="ARBA" id="ARBA00022729"/>
    </source>
</evidence>
<feature type="signal peptide" evidence="9">
    <location>
        <begin position="1"/>
        <end position="38"/>
    </location>
</feature>
<evidence type="ECO:0000313" key="12">
    <source>
        <dbReference type="Proteomes" id="UP000537326"/>
    </source>
</evidence>
<evidence type="ECO:0000256" key="3">
    <source>
        <dbReference type="ARBA" id="ARBA00022723"/>
    </source>
</evidence>
<dbReference type="EMBL" id="JACBZI010000001">
    <property type="protein sequence ID" value="NYI11009.1"/>
    <property type="molecule type" value="Genomic_DNA"/>
</dbReference>
<keyword evidence="7" id="KW-0482">Metalloprotease</keyword>
<dbReference type="CDD" id="cd04275">
    <property type="entry name" value="ZnMc_pappalysin_like"/>
    <property type="match status" value="1"/>
</dbReference>
<organism evidence="11 12">
    <name type="scientific">Nocardioides marinus</name>
    <dbReference type="NCBI Taxonomy" id="374514"/>
    <lineage>
        <taxon>Bacteria</taxon>
        <taxon>Bacillati</taxon>
        <taxon>Actinomycetota</taxon>
        <taxon>Actinomycetes</taxon>
        <taxon>Propionibacteriales</taxon>
        <taxon>Nocardioidaceae</taxon>
        <taxon>Nocardioides</taxon>
    </lineage>
</organism>
<comment type="similarity">
    <text evidence="1">Belongs to the peptidase M43B family.</text>
</comment>
<keyword evidence="3" id="KW-0479">Metal-binding</keyword>
<reference evidence="11 12" key="1">
    <citation type="submission" date="2020-07" db="EMBL/GenBank/DDBJ databases">
        <title>Sequencing the genomes of 1000 actinobacteria strains.</title>
        <authorList>
            <person name="Klenk H.-P."/>
        </authorList>
    </citation>
    <scope>NUCLEOTIDE SEQUENCE [LARGE SCALE GENOMIC DNA]</scope>
    <source>
        <strain evidence="11 12">DSM 18248</strain>
    </source>
</reference>
<dbReference type="PANTHER" id="PTHR47466">
    <property type="match status" value="1"/>
</dbReference>
<evidence type="ECO:0000313" key="11">
    <source>
        <dbReference type="EMBL" id="NYI11009.1"/>
    </source>
</evidence>
<evidence type="ECO:0000259" key="10">
    <source>
        <dbReference type="Pfam" id="PF05572"/>
    </source>
</evidence>
<sequence>MHVRSTRPTRTAPLAATLAAAVGSLALGALAIGSPATAVPVDDAGSALLASPAAAECEDAPSAAREKPGAAAAEPALYAKKDAKKYGVLPDEPTLPVGSVEIDTVFHVLTAEAPSAADRERTEQMITDQMQVLNDAYSGATSPFAADTPFRFALDHTTWTVDAEWAQVTPGKSEKDMKAALHEGDSETLNVYVADIGGGLLGWAYFPKGYNNGRDYIDGVVVLDESMPGGTVDPYAEGDTLVHEVGHWLMLEHTFAGACSASGDGVADTPREAYPQFGCPEGADSCPTPGLDPVHNFMDYTVDDCMDMFTAGQADRMSDAWLAFRAGGNG</sequence>
<dbReference type="Proteomes" id="UP000537326">
    <property type="component" value="Unassembled WGS sequence"/>
</dbReference>
<accession>A0A7Y9YG00</accession>
<evidence type="ECO:0000256" key="6">
    <source>
        <dbReference type="ARBA" id="ARBA00022833"/>
    </source>
</evidence>
<dbReference type="InterPro" id="IPR024079">
    <property type="entry name" value="MetalloPept_cat_dom_sf"/>
</dbReference>
<dbReference type="GO" id="GO:0006508">
    <property type="term" value="P:proteolysis"/>
    <property type="evidence" value="ECO:0007669"/>
    <property type="project" value="UniProtKB-KW"/>
</dbReference>
<dbReference type="InterPro" id="IPR008754">
    <property type="entry name" value="Peptidase_M43"/>
</dbReference>
<evidence type="ECO:0000256" key="7">
    <source>
        <dbReference type="ARBA" id="ARBA00023049"/>
    </source>
</evidence>
<feature type="chain" id="PRO_5031386583" description="Peptidase M43 pregnancy-associated plasma-A domain-containing protein" evidence="9">
    <location>
        <begin position="39"/>
        <end position="330"/>
    </location>
</feature>
<keyword evidence="5" id="KW-0378">Hydrolase</keyword>
<dbReference type="SUPFAM" id="SSF55486">
    <property type="entry name" value="Metalloproteases ('zincins'), catalytic domain"/>
    <property type="match status" value="1"/>
</dbReference>
<evidence type="ECO:0000256" key="8">
    <source>
        <dbReference type="ARBA" id="ARBA00023157"/>
    </source>
</evidence>
<gene>
    <name evidence="11" type="ORF">BKA05_002524</name>
</gene>
<comment type="caution">
    <text evidence="11">The sequence shown here is derived from an EMBL/GenBank/DDBJ whole genome shotgun (WGS) entry which is preliminary data.</text>
</comment>
<evidence type="ECO:0000256" key="5">
    <source>
        <dbReference type="ARBA" id="ARBA00022801"/>
    </source>
</evidence>
<evidence type="ECO:0000256" key="1">
    <source>
        <dbReference type="ARBA" id="ARBA00008721"/>
    </source>
</evidence>
<evidence type="ECO:0000256" key="2">
    <source>
        <dbReference type="ARBA" id="ARBA00022670"/>
    </source>
</evidence>
<dbReference type="Gene3D" id="3.40.390.10">
    <property type="entry name" value="Collagenase (Catalytic Domain)"/>
    <property type="match status" value="1"/>
</dbReference>
<keyword evidence="6" id="KW-0862">Zinc</keyword>
<feature type="domain" description="Peptidase M43 pregnancy-associated plasma-A" evidence="10">
    <location>
        <begin position="236"/>
        <end position="319"/>
    </location>
</feature>
<keyword evidence="4 9" id="KW-0732">Signal</keyword>
<name>A0A7Y9YG00_9ACTN</name>
<dbReference type="PANTHER" id="PTHR47466:SF1">
    <property type="entry name" value="METALLOPROTEASE MEP1 (AFU_ORTHOLOGUE AFUA_1G07730)-RELATED"/>
    <property type="match status" value="1"/>
</dbReference>
<keyword evidence="8" id="KW-1015">Disulfide bond</keyword>
<dbReference type="Pfam" id="PF05572">
    <property type="entry name" value="Peptidase_M43"/>
    <property type="match status" value="1"/>
</dbReference>